<evidence type="ECO:0000256" key="1">
    <source>
        <dbReference type="SAM" id="Phobius"/>
    </source>
</evidence>
<comment type="caution">
    <text evidence="2">The sequence shown here is derived from an EMBL/GenBank/DDBJ whole genome shotgun (WGS) entry which is preliminary data.</text>
</comment>
<name>A0A1V4SIW2_RUMHU</name>
<dbReference type="InterPro" id="IPR014211">
    <property type="entry name" value="Spore_III_AD"/>
</dbReference>
<proteinExistence type="predicted"/>
<dbReference type="RefSeq" id="WP_080065051.1">
    <property type="nucleotide sequence ID" value="NZ_MZGX01000017.1"/>
</dbReference>
<feature type="transmembrane region" description="Helical" evidence="1">
    <location>
        <begin position="65"/>
        <end position="82"/>
    </location>
</feature>
<keyword evidence="3" id="KW-1185">Reference proteome</keyword>
<keyword evidence="1" id="KW-0812">Transmembrane</keyword>
<dbReference type="AlphaFoldDB" id="A0A1V4SIW2"/>
<dbReference type="EMBL" id="MZGX01000017">
    <property type="protein sequence ID" value="OPX43446.1"/>
    <property type="molecule type" value="Genomic_DNA"/>
</dbReference>
<reference evidence="2 3" key="1">
    <citation type="submission" date="2017-03" db="EMBL/GenBank/DDBJ databases">
        <title>Genome sequence of Clostridium hungatei DSM 14427.</title>
        <authorList>
            <person name="Poehlein A."/>
            <person name="Daniel R."/>
        </authorList>
    </citation>
    <scope>NUCLEOTIDE SEQUENCE [LARGE SCALE GENOMIC DNA]</scope>
    <source>
        <strain evidence="2 3">DSM 14427</strain>
    </source>
</reference>
<gene>
    <name evidence="2" type="ORF">CLHUN_25930</name>
</gene>
<feature type="transmembrane region" description="Helical" evidence="1">
    <location>
        <begin position="102"/>
        <end position="124"/>
    </location>
</feature>
<dbReference type="STRING" id="48256.CLHUN_25930"/>
<keyword evidence="1" id="KW-0472">Membrane</keyword>
<accession>A0A1V4SIW2</accession>
<dbReference type="Proteomes" id="UP000191554">
    <property type="component" value="Unassembled WGS sequence"/>
</dbReference>
<evidence type="ECO:0000313" key="3">
    <source>
        <dbReference type="Proteomes" id="UP000191554"/>
    </source>
</evidence>
<protein>
    <submittedName>
        <fullName evidence="2">Stage III sporulation protein AC/AD protein family protein</fullName>
    </submittedName>
</protein>
<evidence type="ECO:0000313" key="2">
    <source>
        <dbReference type="EMBL" id="OPX43446.1"/>
    </source>
</evidence>
<dbReference type="Pfam" id="PF06686">
    <property type="entry name" value="SpoIIIAC"/>
    <property type="match status" value="2"/>
</dbReference>
<dbReference type="OrthoDB" id="1682150at2"/>
<dbReference type="InterPro" id="IPR025664">
    <property type="entry name" value="Spore_III_AC/AD"/>
</dbReference>
<organism evidence="2 3">
    <name type="scientific">Ruminiclostridium hungatei</name>
    <name type="common">Clostridium hungatei</name>
    <dbReference type="NCBI Taxonomy" id="48256"/>
    <lineage>
        <taxon>Bacteria</taxon>
        <taxon>Bacillati</taxon>
        <taxon>Bacillota</taxon>
        <taxon>Clostridia</taxon>
        <taxon>Eubacteriales</taxon>
        <taxon>Oscillospiraceae</taxon>
        <taxon>Ruminiclostridium</taxon>
    </lineage>
</organism>
<dbReference type="NCBIfam" id="TIGR02849">
    <property type="entry name" value="spore_III_AD"/>
    <property type="match status" value="1"/>
</dbReference>
<sequence length="128" mass="13606">MDILQIVCIGIVAVVLSVTIKQQKPEIALQVSIATGLLIFILIVVKLTSVIEFIKTFSRKADIDAAYIGILLKIVGIAYIAEFGAEVCKDAGESSIASKIELAGKVTIVILAVPIISSLLDLVVKLMP</sequence>
<feature type="transmembrane region" description="Helical" evidence="1">
    <location>
        <begin position="27"/>
        <end position="45"/>
    </location>
</feature>
<keyword evidence="1" id="KW-1133">Transmembrane helix</keyword>